<dbReference type="InterPro" id="IPR010982">
    <property type="entry name" value="Lambda_DNA-bd_dom_sf"/>
</dbReference>
<reference evidence="2" key="1">
    <citation type="submission" date="2021-01" db="EMBL/GenBank/DDBJ databases">
        <title>KCTC 19127 draft genome.</title>
        <authorList>
            <person name="An D."/>
        </authorList>
    </citation>
    <scope>NUCLEOTIDE SEQUENCE</scope>
    <source>
        <strain evidence="2">KCTC 19127</strain>
    </source>
</reference>
<dbReference type="GO" id="GO:0003677">
    <property type="term" value="F:DNA binding"/>
    <property type="evidence" value="ECO:0007669"/>
    <property type="project" value="InterPro"/>
</dbReference>
<evidence type="ECO:0000313" key="3">
    <source>
        <dbReference type="Proteomes" id="UP000663801"/>
    </source>
</evidence>
<accession>A0A938YMG9</accession>
<organism evidence="2 3">
    <name type="scientific">Nakamurella flavida</name>
    <dbReference type="NCBI Taxonomy" id="363630"/>
    <lineage>
        <taxon>Bacteria</taxon>
        <taxon>Bacillati</taxon>
        <taxon>Actinomycetota</taxon>
        <taxon>Actinomycetes</taxon>
        <taxon>Nakamurellales</taxon>
        <taxon>Nakamurellaceae</taxon>
        <taxon>Nakamurella</taxon>
    </lineage>
</organism>
<dbReference type="Proteomes" id="UP000663801">
    <property type="component" value="Unassembled WGS sequence"/>
</dbReference>
<dbReference type="SUPFAM" id="SSF47413">
    <property type="entry name" value="lambda repressor-like DNA-binding domains"/>
    <property type="match status" value="1"/>
</dbReference>
<evidence type="ECO:0000259" key="1">
    <source>
        <dbReference type="PROSITE" id="PS50943"/>
    </source>
</evidence>
<dbReference type="AlphaFoldDB" id="A0A938YMG9"/>
<keyword evidence="3" id="KW-1185">Reference proteome</keyword>
<proteinExistence type="predicted"/>
<dbReference type="RefSeq" id="WP_205257518.1">
    <property type="nucleotide sequence ID" value="NZ_BAAAPV010000003.1"/>
</dbReference>
<dbReference type="CDD" id="cd00093">
    <property type="entry name" value="HTH_XRE"/>
    <property type="match status" value="1"/>
</dbReference>
<dbReference type="Pfam" id="PF13560">
    <property type="entry name" value="HTH_31"/>
    <property type="match status" value="1"/>
</dbReference>
<dbReference type="Pfam" id="PF19054">
    <property type="entry name" value="DUF5753"/>
    <property type="match status" value="1"/>
</dbReference>
<gene>
    <name evidence="2" type="ORF">JL107_13225</name>
</gene>
<sequence>MSAPESPSVRERRLAHELREARVQAGFPAGEVARLLGWSASKVSRIETGRIGISGADLDAVLAVYALSPEHAAHLRRLAPSARTRGWWDAHAESLSPGYAGLLRLEAGSSELRTYCAVLPHALLMTPEYVRRVVGATWQVPSPAETDRRIRVCLRRQEVLPGPDGGPGPNGLTVRAVIDEAVLRRAVGGDDPAADRAVRRGQLRHLLELAARPGVDLRVLPFAAGIPPVSAGSFSVLTSRATARPDVVYLENKTRISFVEADTEVHRYVRDHELLTAMALPRTRSREFLAAVLDEPDDAPELGGEVVEVVGGTRAGT</sequence>
<name>A0A938YMG9_9ACTN</name>
<dbReference type="InterPro" id="IPR001387">
    <property type="entry name" value="Cro/C1-type_HTH"/>
</dbReference>
<dbReference type="InterPro" id="IPR043917">
    <property type="entry name" value="DUF5753"/>
</dbReference>
<dbReference type="Gene3D" id="1.10.260.40">
    <property type="entry name" value="lambda repressor-like DNA-binding domains"/>
    <property type="match status" value="1"/>
</dbReference>
<dbReference type="EMBL" id="JAERWL010000010">
    <property type="protein sequence ID" value="MBM9477408.1"/>
    <property type="molecule type" value="Genomic_DNA"/>
</dbReference>
<comment type="caution">
    <text evidence="2">The sequence shown here is derived from an EMBL/GenBank/DDBJ whole genome shotgun (WGS) entry which is preliminary data.</text>
</comment>
<dbReference type="PROSITE" id="PS50943">
    <property type="entry name" value="HTH_CROC1"/>
    <property type="match status" value="1"/>
</dbReference>
<dbReference type="SMART" id="SM00530">
    <property type="entry name" value="HTH_XRE"/>
    <property type="match status" value="1"/>
</dbReference>
<protein>
    <submittedName>
        <fullName evidence="2">Helix-turn-helix domain-containing protein</fullName>
    </submittedName>
</protein>
<feature type="domain" description="HTH cro/C1-type" evidence="1">
    <location>
        <begin position="18"/>
        <end position="72"/>
    </location>
</feature>
<evidence type="ECO:0000313" key="2">
    <source>
        <dbReference type="EMBL" id="MBM9477408.1"/>
    </source>
</evidence>